<dbReference type="EMBL" id="LT599583">
    <property type="protein sequence ID" value="SBW80130.1"/>
    <property type="molecule type" value="Genomic_DNA"/>
</dbReference>
<dbReference type="Proteomes" id="UP000245431">
    <property type="component" value="Chromosome PVE_r1"/>
</dbReference>
<evidence type="ECO:0000313" key="3">
    <source>
        <dbReference type="Proteomes" id="UP000245431"/>
    </source>
</evidence>
<organism evidence="2 3">
    <name type="scientific">Pseudomonas veronii 1YdBTEX2</name>
    <dbReference type="NCBI Taxonomy" id="1295141"/>
    <lineage>
        <taxon>Bacteria</taxon>
        <taxon>Pseudomonadati</taxon>
        <taxon>Pseudomonadota</taxon>
        <taxon>Gammaproteobacteria</taxon>
        <taxon>Pseudomonadales</taxon>
        <taxon>Pseudomonadaceae</taxon>
        <taxon>Pseudomonas</taxon>
    </lineage>
</organism>
<name>A0A1D3JVM5_PSEVE</name>
<reference evidence="3" key="1">
    <citation type="submission" date="2016-07" db="EMBL/GenBank/DDBJ databases">
        <authorList>
            <person name="Florea S."/>
            <person name="Webb J.S."/>
            <person name="Jaromczyk J."/>
            <person name="Schardl C.L."/>
        </authorList>
    </citation>
    <scope>NUCLEOTIDE SEQUENCE [LARGE SCALE GENOMIC DNA]</scope>
    <source>
        <strain evidence="3">1YdBTEX2</strain>
    </source>
</reference>
<dbReference type="AlphaFoldDB" id="A0A1D3JVM5"/>
<evidence type="ECO:0000313" key="2">
    <source>
        <dbReference type="EMBL" id="SBW80130.1"/>
    </source>
</evidence>
<evidence type="ECO:0000259" key="1">
    <source>
        <dbReference type="Pfam" id="PF16778"/>
    </source>
</evidence>
<dbReference type="InterPro" id="IPR031893">
    <property type="entry name" value="Phage_tail_APC"/>
</dbReference>
<accession>A0A1D3JVM5</accession>
<sequence>MVVYFHGASCGFYIEEIHGPRLVLVSDPQWEHPTISIPDPNWVPEGLGDFEPPLVDVLDPQACPPKILVANPKCSLPPENELVEITEAQYLELLTLQSEGKVICSGVDGLPLSADRPPPSAEEVASRERVWRDAQLAATDPLVVRHRDEVEADNGTTLLYEQYKALQVYRLSLRDYPGLVDFPNQDRRPIVPEWLSEAVQ</sequence>
<dbReference type="Pfam" id="PF16778">
    <property type="entry name" value="Phage_tail_APC"/>
    <property type="match status" value="1"/>
</dbReference>
<proteinExistence type="predicted"/>
<protein>
    <recommendedName>
        <fullName evidence="1">Phage tail assembly chaperone-like domain-containing protein</fullName>
    </recommendedName>
</protein>
<dbReference type="RefSeq" id="WP_081610176.1">
    <property type="nucleotide sequence ID" value="NZ_AOUH01000027.1"/>
</dbReference>
<gene>
    <name evidence="2" type="ORF">PVE_R1G2244</name>
</gene>
<feature type="domain" description="Phage tail assembly chaperone-like" evidence="1">
    <location>
        <begin position="125"/>
        <end position="193"/>
    </location>
</feature>